<evidence type="ECO:0000313" key="2">
    <source>
        <dbReference type="Proteomes" id="UP000245865"/>
    </source>
</evidence>
<reference evidence="1 2" key="1">
    <citation type="submission" date="2018-05" db="EMBL/GenBank/DDBJ databases">
        <title>Comparative genomic sequence analysis between strain HN4 and CCM 8460T (Falsochrobactrum ovis) will provide more evidence to prove that HN4 is a new species of Falsochrobactrum.</title>
        <authorList>
            <person name="Lyu W."/>
            <person name="Sun L."/>
            <person name="Yao L."/>
        </authorList>
    </citation>
    <scope>NUCLEOTIDE SEQUENCE [LARGE SCALE GENOMIC DNA]</scope>
    <source>
        <strain evidence="1 2">HN4</strain>
    </source>
</reference>
<accession>A0A316JBJ9</accession>
<sequence length="68" mass="7734">MSTFYDISNHVCEVRALADTLLHLDMHDEDLFNRASPYLIRILADKAAELDRAHDAYELTLMANGRVA</sequence>
<dbReference type="RefSeq" id="WP_109704643.1">
    <property type="nucleotide sequence ID" value="NZ_QGDB01000001.1"/>
</dbReference>
<dbReference type="EMBL" id="QGDB01000001">
    <property type="protein sequence ID" value="PWL19252.1"/>
    <property type="molecule type" value="Genomic_DNA"/>
</dbReference>
<organism evidence="1 2">
    <name type="scientific">Falsochrobactrum shanghaiense</name>
    <dbReference type="NCBI Taxonomy" id="2201899"/>
    <lineage>
        <taxon>Bacteria</taxon>
        <taxon>Pseudomonadati</taxon>
        <taxon>Pseudomonadota</taxon>
        <taxon>Alphaproteobacteria</taxon>
        <taxon>Hyphomicrobiales</taxon>
        <taxon>Brucellaceae</taxon>
        <taxon>Falsochrobactrum</taxon>
    </lineage>
</organism>
<gene>
    <name evidence="1" type="ORF">DKP76_01435</name>
</gene>
<dbReference type="OrthoDB" id="8468503at2"/>
<comment type="caution">
    <text evidence="1">The sequence shown here is derived from an EMBL/GenBank/DDBJ whole genome shotgun (WGS) entry which is preliminary data.</text>
</comment>
<name>A0A316JBJ9_9HYPH</name>
<dbReference type="Proteomes" id="UP000245865">
    <property type="component" value="Unassembled WGS sequence"/>
</dbReference>
<evidence type="ECO:0000313" key="1">
    <source>
        <dbReference type="EMBL" id="PWL19252.1"/>
    </source>
</evidence>
<keyword evidence="2" id="KW-1185">Reference proteome</keyword>
<dbReference type="AlphaFoldDB" id="A0A316JBJ9"/>
<proteinExistence type="predicted"/>
<protein>
    <submittedName>
        <fullName evidence="1">Uncharacterized protein</fullName>
    </submittedName>
</protein>